<keyword evidence="1" id="KW-0677">Repeat</keyword>
<accession>A0A7X5KMA2</accession>
<reference evidence="4 5" key="1">
    <citation type="submission" date="2020-01" db="EMBL/GenBank/DDBJ databases">
        <title>Anaeroalcalibacter tamaniensis gen. nov., sp. nov., moderately halophilic strictly anaerobic fermenter bacterium from mud volcano of Taman peninsula.</title>
        <authorList>
            <person name="Frolova A."/>
            <person name="Merkel A.Y."/>
            <person name="Slobodkin A.I."/>
        </authorList>
    </citation>
    <scope>NUCLEOTIDE SEQUENCE [LARGE SCALE GENOMIC DNA]</scope>
    <source>
        <strain evidence="4 5">F-3ap</strain>
    </source>
</reference>
<evidence type="ECO:0000256" key="1">
    <source>
        <dbReference type="ARBA" id="ARBA00022737"/>
    </source>
</evidence>
<gene>
    <name evidence="4" type="ORF">GXN74_08325</name>
</gene>
<dbReference type="RefSeq" id="WP_162370469.1">
    <property type="nucleotide sequence ID" value="NZ_JAAEEH010000020.1"/>
</dbReference>
<evidence type="ECO:0000256" key="2">
    <source>
        <dbReference type="SAM" id="SignalP"/>
    </source>
</evidence>
<evidence type="ECO:0000259" key="3">
    <source>
        <dbReference type="PROSITE" id="PS51272"/>
    </source>
</evidence>
<feature type="chain" id="PRO_5031004455" description="SLH domain-containing protein" evidence="2">
    <location>
        <begin position="27"/>
        <end position="307"/>
    </location>
</feature>
<feature type="domain" description="SLH" evidence="3">
    <location>
        <begin position="26"/>
        <end position="89"/>
    </location>
</feature>
<evidence type="ECO:0000313" key="4">
    <source>
        <dbReference type="EMBL" id="NDL67741.1"/>
    </source>
</evidence>
<dbReference type="PROSITE" id="PS51272">
    <property type="entry name" value="SLH"/>
    <property type="match status" value="1"/>
</dbReference>
<dbReference type="EMBL" id="JAAEEH010000020">
    <property type="protein sequence ID" value="NDL67741.1"/>
    <property type="molecule type" value="Genomic_DNA"/>
</dbReference>
<organism evidence="4 5">
    <name type="scientific">Anaerotalea alkaliphila</name>
    <dbReference type="NCBI Taxonomy" id="2662126"/>
    <lineage>
        <taxon>Bacteria</taxon>
        <taxon>Bacillati</taxon>
        <taxon>Bacillota</taxon>
        <taxon>Clostridia</taxon>
        <taxon>Eubacteriales</taxon>
        <taxon>Anaerotalea</taxon>
    </lineage>
</organism>
<dbReference type="Pfam" id="PF12690">
    <property type="entry name" value="BsuPI"/>
    <property type="match status" value="1"/>
</dbReference>
<feature type="signal peptide" evidence="2">
    <location>
        <begin position="1"/>
        <end position="26"/>
    </location>
</feature>
<protein>
    <recommendedName>
        <fullName evidence="3">SLH domain-containing protein</fullName>
    </recommendedName>
</protein>
<dbReference type="AlphaFoldDB" id="A0A7X5KMA2"/>
<sequence>MKDKLRTVLMLMAALAVLAAGTPARAQSLPFTDISDVQGKEAIVALYEKGHVKGVGGGLFAPNAPMTGAQAVQLLVNALELDLDGVRFVKEPLATDHFIHANDGAWYAPAMIVAAVNGLEFPADLRPDQALTRKEFLHHLSGAMGIGADVLDAGSGSDPTDVLRRSEAAVLLVQALAYAEGKTGTGGLEHSLTATPVEDGFLLEFLIVNRGEAQTLTYSSGQQFNYIVHDGNGEVVYNWVIDKSFLMAIIEQPLAKDEEFLLTDTWNLADNAGNRLPAGEYRIVFESSFSLGDTPVTISDEVTVVIE</sequence>
<keyword evidence="5" id="KW-1185">Reference proteome</keyword>
<dbReference type="Proteomes" id="UP000461585">
    <property type="component" value="Unassembled WGS sequence"/>
</dbReference>
<dbReference type="Gene3D" id="2.60.40.2360">
    <property type="entry name" value="Intracellular proteinase inhibitor BsuPI"/>
    <property type="match status" value="1"/>
</dbReference>
<dbReference type="InterPro" id="IPR001119">
    <property type="entry name" value="SLH_dom"/>
</dbReference>
<comment type="caution">
    <text evidence="4">The sequence shown here is derived from an EMBL/GenBank/DDBJ whole genome shotgun (WGS) entry which is preliminary data.</text>
</comment>
<dbReference type="InterPro" id="IPR038144">
    <property type="entry name" value="IPI"/>
</dbReference>
<evidence type="ECO:0000313" key="5">
    <source>
        <dbReference type="Proteomes" id="UP000461585"/>
    </source>
</evidence>
<dbReference type="InterPro" id="IPR020481">
    <property type="entry name" value="Intracell_prot_inh_BsuPI"/>
</dbReference>
<keyword evidence="2" id="KW-0732">Signal</keyword>
<dbReference type="Pfam" id="PF00395">
    <property type="entry name" value="SLH"/>
    <property type="match status" value="1"/>
</dbReference>
<proteinExistence type="predicted"/>
<name>A0A7X5KMA2_9FIRM</name>